<dbReference type="PRINTS" id="PR00081">
    <property type="entry name" value="GDHRDH"/>
</dbReference>
<dbReference type="InterPro" id="IPR002347">
    <property type="entry name" value="SDR_fam"/>
</dbReference>
<evidence type="ECO:0000313" key="1">
    <source>
        <dbReference type="EMBL" id="TFZ05226.1"/>
    </source>
</evidence>
<dbReference type="Gene3D" id="3.40.50.720">
    <property type="entry name" value="NAD(P)-binding Rossmann-like Domain"/>
    <property type="match status" value="1"/>
</dbReference>
<sequence length="240" mass="26371">MQKVALVIGAGDATGGAIARRFAREGFATCAVRRSADKLQPLLDEIRAAGGVAHGFGTDARKEEEVVALVEQIETQVGPIEVLVFNIGANVPSSILEETARRYFKVWEMACFSGFLSAREVARRMVPRGRGTILFTGATASMRGGAHFAAFSGAKHALRALAQSMARELGPRGVHVAHVVIDGAIDTAFIRDNFPERYALKSQEGILNPEHIADQYWMLHCQPRDAWTHELDLRPWMEKF</sequence>
<dbReference type="OrthoDB" id="5513072at2"/>
<comment type="caution">
    <text evidence="1">The sequence shown here is derived from an EMBL/GenBank/DDBJ whole genome shotgun (WGS) entry which is preliminary data.</text>
</comment>
<name>A0A4Z0C119_9BURK</name>
<dbReference type="RefSeq" id="WP_135261307.1">
    <property type="nucleotide sequence ID" value="NZ_SMLM01000001.1"/>
</dbReference>
<evidence type="ECO:0000313" key="2">
    <source>
        <dbReference type="Proteomes" id="UP000298180"/>
    </source>
</evidence>
<reference evidence="1 2" key="1">
    <citation type="submission" date="2019-03" db="EMBL/GenBank/DDBJ databases">
        <title>Ramlibacter henchirensis DSM 14656, whole genome shotgun sequence.</title>
        <authorList>
            <person name="Zhang X."/>
            <person name="Feng G."/>
            <person name="Zhu H."/>
        </authorList>
    </citation>
    <scope>NUCLEOTIDE SEQUENCE [LARGE SCALE GENOMIC DNA]</scope>
    <source>
        <strain evidence="1 2">DSM 14656</strain>
    </source>
</reference>
<dbReference type="Pfam" id="PF00106">
    <property type="entry name" value="adh_short"/>
    <property type="match status" value="1"/>
</dbReference>
<accession>A0A4Z0C119</accession>
<dbReference type="CDD" id="cd05373">
    <property type="entry name" value="SDR_c10"/>
    <property type="match status" value="1"/>
</dbReference>
<organism evidence="1 2">
    <name type="scientific">Ramlibacter henchirensis</name>
    <dbReference type="NCBI Taxonomy" id="204072"/>
    <lineage>
        <taxon>Bacteria</taxon>
        <taxon>Pseudomonadati</taxon>
        <taxon>Pseudomonadota</taxon>
        <taxon>Betaproteobacteria</taxon>
        <taxon>Burkholderiales</taxon>
        <taxon>Comamonadaceae</taxon>
        <taxon>Ramlibacter</taxon>
    </lineage>
</organism>
<keyword evidence="2" id="KW-1185">Reference proteome</keyword>
<dbReference type="InterPro" id="IPR036291">
    <property type="entry name" value="NAD(P)-bd_dom_sf"/>
</dbReference>
<dbReference type="PANTHER" id="PTHR43431:SF7">
    <property type="entry name" value="OXIDOREDUCTASE, SHORT CHAIN DEHYDROGENASE_REDUCTASE FAMILY (AFU_ORTHOLOGUE AFUA_5G14000)"/>
    <property type="match status" value="1"/>
</dbReference>
<dbReference type="Proteomes" id="UP000298180">
    <property type="component" value="Unassembled WGS sequence"/>
</dbReference>
<dbReference type="EMBL" id="SMLM01000001">
    <property type="protein sequence ID" value="TFZ05226.1"/>
    <property type="molecule type" value="Genomic_DNA"/>
</dbReference>
<dbReference type="SUPFAM" id="SSF51735">
    <property type="entry name" value="NAD(P)-binding Rossmann-fold domains"/>
    <property type="match status" value="1"/>
</dbReference>
<protein>
    <submittedName>
        <fullName evidence="1">SDR family oxidoreductase</fullName>
    </submittedName>
</protein>
<dbReference type="AlphaFoldDB" id="A0A4Z0C119"/>
<gene>
    <name evidence="1" type="ORF">EZ313_00675</name>
</gene>
<proteinExistence type="predicted"/>
<dbReference type="PANTHER" id="PTHR43431">
    <property type="entry name" value="OXIDOREDUCTASE, SHORT CHAIN DEHYDROGENASE/REDUCTASE FAMILY (AFU_ORTHOLOGUE AFUA_5G14000)"/>
    <property type="match status" value="1"/>
</dbReference>